<evidence type="ECO:0000313" key="1">
    <source>
        <dbReference type="EMBL" id="GBL73429.1"/>
    </source>
</evidence>
<gene>
    <name evidence="1" type="ORF">AVEN_159436_1</name>
</gene>
<dbReference type="AlphaFoldDB" id="A0A4Y2A212"/>
<evidence type="ECO:0000313" key="2">
    <source>
        <dbReference type="Proteomes" id="UP000499080"/>
    </source>
</evidence>
<organism evidence="1 2">
    <name type="scientific">Araneus ventricosus</name>
    <name type="common">Orbweaver spider</name>
    <name type="synonym">Epeira ventricosa</name>
    <dbReference type="NCBI Taxonomy" id="182803"/>
    <lineage>
        <taxon>Eukaryota</taxon>
        <taxon>Metazoa</taxon>
        <taxon>Ecdysozoa</taxon>
        <taxon>Arthropoda</taxon>
        <taxon>Chelicerata</taxon>
        <taxon>Arachnida</taxon>
        <taxon>Araneae</taxon>
        <taxon>Araneomorphae</taxon>
        <taxon>Entelegynae</taxon>
        <taxon>Araneoidea</taxon>
        <taxon>Araneidae</taxon>
        <taxon>Araneus</taxon>
    </lineage>
</organism>
<keyword evidence="2" id="KW-1185">Reference proteome</keyword>
<accession>A0A4Y2A212</accession>
<proteinExistence type="predicted"/>
<dbReference type="OrthoDB" id="6412779at2759"/>
<dbReference type="Proteomes" id="UP000499080">
    <property type="component" value="Unassembled WGS sequence"/>
</dbReference>
<reference evidence="1 2" key="1">
    <citation type="journal article" date="2019" name="Sci. Rep.">
        <title>Orb-weaving spider Araneus ventricosus genome elucidates the spidroin gene catalogue.</title>
        <authorList>
            <person name="Kono N."/>
            <person name="Nakamura H."/>
            <person name="Ohtoshi R."/>
            <person name="Moran D.A.P."/>
            <person name="Shinohara A."/>
            <person name="Yoshida Y."/>
            <person name="Fujiwara M."/>
            <person name="Mori M."/>
            <person name="Tomita M."/>
            <person name="Arakawa K."/>
        </authorList>
    </citation>
    <scope>NUCLEOTIDE SEQUENCE [LARGE SCALE GENOMIC DNA]</scope>
</reference>
<sequence length="132" mass="15350">MIIPPIMLQKTNLICWIQRHHFKICANLMIPYLPIQEPASNLRAPISAATRNVNIFISRPRSLFRVLLQLPNGCRTGDNLAAKHLAAVRKVRMWYINVANYDPEGEHKRKYGEQWKFLHGLGHMRNHGNHHN</sequence>
<protein>
    <submittedName>
        <fullName evidence="1">Uncharacterized protein</fullName>
    </submittedName>
</protein>
<comment type="caution">
    <text evidence="1">The sequence shown here is derived from an EMBL/GenBank/DDBJ whole genome shotgun (WGS) entry which is preliminary data.</text>
</comment>
<name>A0A4Y2A212_ARAVE</name>
<dbReference type="EMBL" id="BGPR01000003">
    <property type="protein sequence ID" value="GBL73429.1"/>
    <property type="molecule type" value="Genomic_DNA"/>
</dbReference>